<feature type="signal peptide" evidence="6">
    <location>
        <begin position="1"/>
        <end position="18"/>
    </location>
</feature>
<dbReference type="InterPro" id="IPR006094">
    <property type="entry name" value="Oxid_FAD_bind_N"/>
</dbReference>
<dbReference type="OrthoDB" id="9983560at2759"/>
<dbReference type="Pfam" id="PF01565">
    <property type="entry name" value="FAD_binding_4"/>
    <property type="match status" value="1"/>
</dbReference>
<evidence type="ECO:0000313" key="9">
    <source>
        <dbReference type="Proteomes" id="UP000663193"/>
    </source>
</evidence>
<protein>
    <recommendedName>
        <fullName evidence="7">FAD-binding PCMH-type domain-containing protein</fullName>
    </recommendedName>
</protein>
<dbReference type="Gene3D" id="3.30.465.10">
    <property type="match status" value="1"/>
</dbReference>
<comment type="similarity">
    <text evidence="2">Belongs to the oxygen-dependent FAD-linked oxidoreductase family.</text>
</comment>
<evidence type="ECO:0000313" key="8">
    <source>
        <dbReference type="EMBL" id="QRD06869.1"/>
    </source>
</evidence>
<dbReference type="PROSITE" id="PS51387">
    <property type="entry name" value="FAD_PCMH"/>
    <property type="match status" value="1"/>
</dbReference>
<keyword evidence="4" id="KW-0274">FAD</keyword>
<dbReference type="GO" id="GO:0016491">
    <property type="term" value="F:oxidoreductase activity"/>
    <property type="evidence" value="ECO:0007669"/>
    <property type="project" value="UniProtKB-KW"/>
</dbReference>
<keyword evidence="6" id="KW-0732">Signal</keyword>
<comment type="cofactor">
    <cofactor evidence="1">
        <name>FAD</name>
        <dbReference type="ChEBI" id="CHEBI:57692"/>
    </cofactor>
</comment>
<dbReference type="VEuPathDB" id="FungiDB:JI435_127190"/>
<dbReference type="InterPro" id="IPR012951">
    <property type="entry name" value="BBE"/>
</dbReference>
<keyword evidence="3" id="KW-0285">Flavoprotein</keyword>
<reference evidence="9" key="1">
    <citation type="journal article" date="2021" name="BMC Genomics">
        <title>Chromosome-level genome assembly and manually-curated proteome of model necrotroph Parastagonospora nodorum Sn15 reveals a genome-wide trove of candidate effector homologs, and redundancy of virulence-related functions within an accessory chromosome.</title>
        <authorList>
            <person name="Bertazzoni S."/>
            <person name="Jones D.A.B."/>
            <person name="Phan H.T."/>
            <person name="Tan K.-C."/>
            <person name="Hane J.K."/>
        </authorList>
    </citation>
    <scope>NUCLEOTIDE SEQUENCE [LARGE SCALE GENOMIC DNA]</scope>
    <source>
        <strain evidence="9">SN15 / ATCC MYA-4574 / FGSC 10173)</strain>
    </source>
</reference>
<evidence type="ECO:0000256" key="4">
    <source>
        <dbReference type="ARBA" id="ARBA00022827"/>
    </source>
</evidence>
<evidence type="ECO:0000256" key="3">
    <source>
        <dbReference type="ARBA" id="ARBA00022630"/>
    </source>
</evidence>
<dbReference type="RefSeq" id="XP_001802939.1">
    <property type="nucleotide sequence ID" value="XM_001802887.1"/>
</dbReference>
<keyword evidence="5" id="KW-0560">Oxidoreductase</keyword>
<dbReference type="Pfam" id="PF08031">
    <property type="entry name" value="BBE"/>
    <property type="match status" value="1"/>
</dbReference>
<evidence type="ECO:0000256" key="2">
    <source>
        <dbReference type="ARBA" id="ARBA00005466"/>
    </source>
</evidence>
<feature type="domain" description="FAD-binding PCMH-type" evidence="7">
    <location>
        <begin position="155"/>
        <end position="337"/>
    </location>
</feature>
<dbReference type="PANTHER" id="PTHR42973:SF39">
    <property type="entry name" value="FAD-BINDING PCMH-TYPE DOMAIN-CONTAINING PROTEIN"/>
    <property type="match status" value="1"/>
</dbReference>
<feature type="chain" id="PRO_5034628490" description="FAD-binding PCMH-type domain-containing protein" evidence="6">
    <location>
        <begin position="19"/>
        <end position="621"/>
    </location>
</feature>
<evidence type="ECO:0000259" key="7">
    <source>
        <dbReference type="PROSITE" id="PS51387"/>
    </source>
</evidence>
<dbReference type="InterPro" id="IPR016169">
    <property type="entry name" value="FAD-bd_PCMH_sub2"/>
</dbReference>
<dbReference type="AlphaFoldDB" id="A0A7U2NQN3"/>
<evidence type="ECO:0000256" key="1">
    <source>
        <dbReference type="ARBA" id="ARBA00001974"/>
    </source>
</evidence>
<dbReference type="Proteomes" id="UP000663193">
    <property type="component" value="Chromosome 21"/>
</dbReference>
<sequence>MASLPVLVTALLATYTSATPVLSANLDVGNVHVGVDLNGVSSTLKYLFSPAAQAAPNVTTSRCKVYPGDEAWPSDEAWAQLNDLSDGRLIADATPRAAVCYPDQPSYNATQCAAYTVTEWQKSYTHIHDPIEMYSPVAQGLTCSIPNLFDSRGCTRGGFPKYVMNATEPKHVQLAVNFARNTGVRLVVKNTGHDFLGKSGGKDSLSIWTHWMKDIEYIEKYEDSNMGYSGPAFKAGTGVQAFEIYKAAAEKKRIVVGGEGETVGVMGGYILGGGHSPLTPIYGTGADNVLSFEVVTADGEFVVANSTSNTDLFWALRGGGGSTFGVTTSVTVKAHPDLEVTAARFGFSSAQTGVENFWAAIRSYVDSWIANADAQTYTYWTLIPSNGTFAFAFSPFFAPNKSLEDATALLQPWFNKLNELGVKFDPNITHFDNYYDAWRSSFPLEAVQKPNVATASRLFPRANFETEEKRQEIFDHIKRSTEKNRVQVHFNMQAKDPANNDNAVNSHWRPLVSFSMQSVRWPINSTSEEILKIRNDFQDVDAQSWRDISPGAGGYLAEADRLEPDFGFAFWGDKYPKLLELKKKLDPYDLFFATTGVGSERWKVESVDGLPNENGKLCRVE</sequence>
<evidence type="ECO:0000256" key="5">
    <source>
        <dbReference type="ARBA" id="ARBA00023002"/>
    </source>
</evidence>
<evidence type="ECO:0000256" key="6">
    <source>
        <dbReference type="SAM" id="SignalP"/>
    </source>
</evidence>
<organism evidence="8 9">
    <name type="scientific">Phaeosphaeria nodorum (strain SN15 / ATCC MYA-4574 / FGSC 10173)</name>
    <name type="common">Glume blotch fungus</name>
    <name type="synonym">Parastagonospora nodorum</name>
    <dbReference type="NCBI Taxonomy" id="321614"/>
    <lineage>
        <taxon>Eukaryota</taxon>
        <taxon>Fungi</taxon>
        <taxon>Dikarya</taxon>
        <taxon>Ascomycota</taxon>
        <taxon>Pezizomycotina</taxon>
        <taxon>Dothideomycetes</taxon>
        <taxon>Pleosporomycetidae</taxon>
        <taxon>Pleosporales</taxon>
        <taxon>Pleosporineae</taxon>
        <taxon>Phaeosphaeriaceae</taxon>
        <taxon>Parastagonospora</taxon>
    </lineage>
</organism>
<dbReference type="OMA" id="VAQGMTC"/>
<dbReference type="InterPro" id="IPR016166">
    <property type="entry name" value="FAD-bd_PCMH"/>
</dbReference>
<proteinExistence type="inferred from homology"/>
<dbReference type="GO" id="GO:0071949">
    <property type="term" value="F:FAD binding"/>
    <property type="evidence" value="ECO:0007669"/>
    <property type="project" value="InterPro"/>
</dbReference>
<dbReference type="EMBL" id="CP069043">
    <property type="protein sequence ID" value="QRD06869.1"/>
    <property type="molecule type" value="Genomic_DNA"/>
</dbReference>
<dbReference type="InterPro" id="IPR050416">
    <property type="entry name" value="FAD-linked_Oxidoreductase"/>
</dbReference>
<accession>A0A7U2NQN3</accession>
<dbReference type="KEGG" id="pno:SNOG_12719"/>
<name>A0A7U2NQN3_PHANO</name>
<dbReference type="SUPFAM" id="SSF56176">
    <property type="entry name" value="FAD-binding/transporter-associated domain-like"/>
    <property type="match status" value="1"/>
</dbReference>
<gene>
    <name evidence="8" type="ORF">JI435_127190</name>
</gene>
<dbReference type="InterPro" id="IPR036318">
    <property type="entry name" value="FAD-bd_PCMH-like_sf"/>
</dbReference>
<keyword evidence="9" id="KW-1185">Reference proteome</keyword>
<dbReference type="PANTHER" id="PTHR42973">
    <property type="entry name" value="BINDING OXIDOREDUCTASE, PUTATIVE (AFU_ORTHOLOGUE AFUA_1G17690)-RELATED"/>
    <property type="match status" value="1"/>
</dbReference>